<evidence type="ECO:0000256" key="2">
    <source>
        <dbReference type="ARBA" id="ARBA00022801"/>
    </source>
</evidence>
<keyword evidence="6" id="KW-1185">Reference proteome</keyword>
<accession>A0A4P9WGD7</accession>
<protein>
    <submittedName>
        <fullName evidence="5">P-loop containing nucleoside triphosphate hydrolase protein</fullName>
    </submittedName>
</protein>
<dbReference type="PANTHER" id="PTHR45626:SF16">
    <property type="entry name" value="ATP-DEPENDENT HELICASE ULS1"/>
    <property type="match status" value="1"/>
</dbReference>
<gene>
    <name evidence="5" type="ORF">BDK51DRAFT_33131</name>
</gene>
<keyword evidence="3" id="KW-0067">ATP-binding</keyword>
<evidence type="ECO:0000256" key="1">
    <source>
        <dbReference type="ARBA" id="ARBA00022741"/>
    </source>
</evidence>
<dbReference type="AlphaFoldDB" id="A0A4P9WGD7"/>
<dbReference type="InterPro" id="IPR001650">
    <property type="entry name" value="Helicase_C-like"/>
</dbReference>
<sequence length="247" mass="28242">MCLRRNKTAMLDGRPIIEIPSRTVHTDSKTFSAPEREFYDALERQVQFEFNEYIRASTVMNYSNVLVLLLGLRQACNHTSLVLRPADEEDEGKGLAHPETFQKPQDLSGTGWISSTKVERMMIVLEETQNKAPGDMTICAMGRGLIFVPLPVFCQFLGMLNLCEETIRHRGFKFEQGLDLTCANHVILLDPWWNPAVENQASDRIHRYGQFKRRSREGPVKLKKGPAARLIFDGLRSLFNCHETEDD</sequence>
<name>A0A4P9WGD7_9FUNG</name>
<dbReference type="OrthoDB" id="448448at2759"/>
<dbReference type="GO" id="GO:0008094">
    <property type="term" value="F:ATP-dependent activity, acting on DNA"/>
    <property type="evidence" value="ECO:0007669"/>
    <property type="project" value="TreeGrafter"/>
</dbReference>
<dbReference type="InterPro" id="IPR050628">
    <property type="entry name" value="SNF2_RAD54_helicase_TF"/>
</dbReference>
<dbReference type="EMBL" id="KZ994913">
    <property type="protein sequence ID" value="RKO91764.1"/>
    <property type="molecule type" value="Genomic_DNA"/>
</dbReference>
<feature type="domain" description="Helicase C-terminal" evidence="4">
    <location>
        <begin position="175"/>
        <end position="209"/>
    </location>
</feature>
<dbReference type="InterPro" id="IPR049730">
    <property type="entry name" value="SNF2/RAD54-like_C"/>
</dbReference>
<keyword evidence="2 5" id="KW-0378">Hydrolase</keyword>
<dbReference type="GO" id="GO:0005737">
    <property type="term" value="C:cytoplasm"/>
    <property type="evidence" value="ECO:0007669"/>
    <property type="project" value="TreeGrafter"/>
</dbReference>
<dbReference type="Gene3D" id="3.40.50.300">
    <property type="entry name" value="P-loop containing nucleotide triphosphate hydrolases"/>
    <property type="match status" value="2"/>
</dbReference>
<reference evidence="6" key="1">
    <citation type="journal article" date="2018" name="Nat. Microbiol.">
        <title>Leveraging single-cell genomics to expand the fungal tree of life.</title>
        <authorList>
            <person name="Ahrendt S.R."/>
            <person name="Quandt C.A."/>
            <person name="Ciobanu D."/>
            <person name="Clum A."/>
            <person name="Salamov A."/>
            <person name="Andreopoulos B."/>
            <person name="Cheng J.F."/>
            <person name="Woyke T."/>
            <person name="Pelin A."/>
            <person name="Henrissat B."/>
            <person name="Reynolds N.K."/>
            <person name="Benny G.L."/>
            <person name="Smith M.E."/>
            <person name="James T.Y."/>
            <person name="Grigoriev I.V."/>
        </authorList>
    </citation>
    <scope>NUCLEOTIDE SEQUENCE [LARGE SCALE GENOMIC DNA]</scope>
</reference>
<dbReference type="PANTHER" id="PTHR45626">
    <property type="entry name" value="TRANSCRIPTION TERMINATION FACTOR 2-RELATED"/>
    <property type="match status" value="1"/>
</dbReference>
<dbReference type="CDD" id="cd18793">
    <property type="entry name" value="SF2_C_SNF"/>
    <property type="match status" value="1"/>
</dbReference>
<evidence type="ECO:0000313" key="5">
    <source>
        <dbReference type="EMBL" id="RKO91764.1"/>
    </source>
</evidence>
<dbReference type="Proteomes" id="UP000269721">
    <property type="component" value="Unassembled WGS sequence"/>
</dbReference>
<dbReference type="GO" id="GO:0005634">
    <property type="term" value="C:nucleus"/>
    <property type="evidence" value="ECO:0007669"/>
    <property type="project" value="TreeGrafter"/>
</dbReference>
<evidence type="ECO:0000256" key="3">
    <source>
        <dbReference type="ARBA" id="ARBA00022840"/>
    </source>
</evidence>
<proteinExistence type="predicted"/>
<dbReference type="GO" id="GO:0005524">
    <property type="term" value="F:ATP binding"/>
    <property type="evidence" value="ECO:0007669"/>
    <property type="project" value="UniProtKB-KW"/>
</dbReference>
<keyword evidence="1" id="KW-0547">Nucleotide-binding</keyword>
<evidence type="ECO:0000313" key="6">
    <source>
        <dbReference type="Proteomes" id="UP000269721"/>
    </source>
</evidence>
<dbReference type="Pfam" id="PF00271">
    <property type="entry name" value="Helicase_C"/>
    <property type="match status" value="1"/>
</dbReference>
<dbReference type="InterPro" id="IPR027417">
    <property type="entry name" value="P-loop_NTPase"/>
</dbReference>
<dbReference type="SUPFAM" id="SSF52540">
    <property type="entry name" value="P-loop containing nucleoside triphosphate hydrolases"/>
    <property type="match status" value="1"/>
</dbReference>
<organism evidence="5 6">
    <name type="scientific">Blyttiomyces helicus</name>
    <dbReference type="NCBI Taxonomy" id="388810"/>
    <lineage>
        <taxon>Eukaryota</taxon>
        <taxon>Fungi</taxon>
        <taxon>Fungi incertae sedis</taxon>
        <taxon>Chytridiomycota</taxon>
        <taxon>Chytridiomycota incertae sedis</taxon>
        <taxon>Chytridiomycetes</taxon>
        <taxon>Chytridiomycetes incertae sedis</taxon>
        <taxon>Blyttiomyces</taxon>
    </lineage>
</organism>
<dbReference type="GO" id="GO:0000724">
    <property type="term" value="P:double-strand break repair via homologous recombination"/>
    <property type="evidence" value="ECO:0007669"/>
    <property type="project" value="TreeGrafter"/>
</dbReference>
<dbReference type="GO" id="GO:0016787">
    <property type="term" value="F:hydrolase activity"/>
    <property type="evidence" value="ECO:0007669"/>
    <property type="project" value="UniProtKB-KW"/>
</dbReference>
<evidence type="ECO:0000259" key="4">
    <source>
        <dbReference type="Pfam" id="PF00271"/>
    </source>
</evidence>